<proteinExistence type="predicted"/>
<dbReference type="SUPFAM" id="SSF52540">
    <property type="entry name" value="P-loop containing nucleoside triphosphate hydrolases"/>
    <property type="match status" value="1"/>
</dbReference>
<comment type="caution">
    <text evidence="2">The sequence shown here is derived from an EMBL/GenBank/DDBJ whole genome shotgun (WGS) entry which is preliminary data.</text>
</comment>
<organism evidence="2 3">
    <name type="scientific">Candidatus Lloydbacteria bacterium RIFCSPHIGHO2_01_FULL_41_20</name>
    <dbReference type="NCBI Taxonomy" id="1798657"/>
    <lineage>
        <taxon>Bacteria</taxon>
        <taxon>Candidatus Lloydiibacteriota</taxon>
    </lineage>
</organism>
<reference evidence="2 3" key="1">
    <citation type="journal article" date="2016" name="Nat. Commun.">
        <title>Thousands of microbial genomes shed light on interconnected biogeochemical processes in an aquifer system.</title>
        <authorList>
            <person name="Anantharaman K."/>
            <person name="Brown C.T."/>
            <person name="Hug L.A."/>
            <person name="Sharon I."/>
            <person name="Castelle C.J."/>
            <person name="Probst A.J."/>
            <person name="Thomas B.C."/>
            <person name="Singh A."/>
            <person name="Wilkins M.J."/>
            <person name="Karaoz U."/>
            <person name="Brodie E.L."/>
            <person name="Williams K.H."/>
            <person name="Hubbard S.S."/>
            <person name="Banfield J.F."/>
        </authorList>
    </citation>
    <scope>NUCLEOTIDE SEQUENCE [LARGE SCALE GENOMIC DNA]</scope>
</reference>
<evidence type="ECO:0008006" key="4">
    <source>
        <dbReference type="Google" id="ProtNLM"/>
    </source>
</evidence>
<keyword evidence="1" id="KW-0812">Transmembrane</keyword>
<evidence type="ECO:0000313" key="2">
    <source>
        <dbReference type="EMBL" id="OGZ04742.1"/>
    </source>
</evidence>
<evidence type="ECO:0000313" key="3">
    <source>
        <dbReference type="Proteomes" id="UP000178841"/>
    </source>
</evidence>
<dbReference type="AlphaFoldDB" id="A0A1G2CU36"/>
<feature type="transmembrane region" description="Helical" evidence="1">
    <location>
        <begin position="14"/>
        <end position="34"/>
    </location>
</feature>
<gene>
    <name evidence="2" type="ORF">A2648_02785</name>
</gene>
<dbReference type="STRING" id="1798657.A2648_02785"/>
<keyword evidence="1" id="KW-1133">Transmembrane helix</keyword>
<sequence>MTFVPTSKTRFSGFLIYTQINIIIIMVMTGILGAGKGTLIDYLVNKYNFSHYSVRDFITEEILRRKLPVNRDFIVEAVSALRDSK</sequence>
<name>A0A1G2CU36_9BACT</name>
<dbReference type="InterPro" id="IPR027417">
    <property type="entry name" value="P-loop_NTPase"/>
</dbReference>
<protein>
    <recommendedName>
        <fullName evidence="4">Deoxynucleoside kinase domain-containing protein</fullName>
    </recommendedName>
</protein>
<dbReference type="EMBL" id="MHLH01000002">
    <property type="protein sequence ID" value="OGZ04742.1"/>
    <property type="molecule type" value="Genomic_DNA"/>
</dbReference>
<dbReference type="Gene3D" id="3.40.50.300">
    <property type="entry name" value="P-loop containing nucleotide triphosphate hydrolases"/>
    <property type="match status" value="1"/>
</dbReference>
<dbReference type="Proteomes" id="UP000178841">
    <property type="component" value="Unassembled WGS sequence"/>
</dbReference>
<accession>A0A1G2CU36</accession>
<keyword evidence="1" id="KW-0472">Membrane</keyword>
<evidence type="ECO:0000256" key="1">
    <source>
        <dbReference type="SAM" id="Phobius"/>
    </source>
</evidence>
<dbReference type="Pfam" id="PF13207">
    <property type="entry name" value="AAA_17"/>
    <property type="match status" value="1"/>
</dbReference>